<dbReference type="PANTHER" id="PTHR11785:SF512">
    <property type="entry name" value="SOBREMESA, ISOFORM B"/>
    <property type="match status" value="1"/>
</dbReference>
<keyword evidence="3" id="KW-0813">Transport</keyword>
<dbReference type="EMBL" id="DS985244">
    <property type="protein sequence ID" value="EDV25951.1"/>
    <property type="molecule type" value="Genomic_DNA"/>
</dbReference>
<evidence type="ECO:0000256" key="2">
    <source>
        <dbReference type="ARBA" id="ARBA00009523"/>
    </source>
</evidence>
<evidence type="ECO:0000313" key="22">
    <source>
        <dbReference type="Proteomes" id="UP000009022"/>
    </source>
</evidence>
<gene>
    <name evidence="21" type="ORF">TRIADDRAFT_35818</name>
</gene>
<feature type="transmembrane region" description="Helical" evidence="20">
    <location>
        <begin position="354"/>
        <end position="373"/>
    </location>
</feature>
<evidence type="ECO:0000256" key="12">
    <source>
        <dbReference type="ARBA" id="ARBA00051835"/>
    </source>
</evidence>
<comment type="catalytic activity">
    <reaction evidence="12">
        <text>L-histidine(out) + L-arginine(in) = L-histidine(in) + L-arginine(out)</text>
        <dbReference type="Rhea" id="RHEA:71063"/>
        <dbReference type="ChEBI" id="CHEBI:32682"/>
        <dbReference type="ChEBI" id="CHEBI:57595"/>
    </reaction>
    <physiologicalReaction direction="left-to-right" evidence="12">
        <dbReference type="Rhea" id="RHEA:71064"/>
    </physiologicalReaction>
</comment>
<evidence type="ECO:0000256" key="16">
    <source>
        <dbReference type="ARBA" id="ARBA00079910"/>
    </source>
</evidence>
<evidence type="ECO:0000256" key="18">
    <source>
        <dbReference type="ARBA" id="ARBA00093193"/>
    </source>
</evidence>
<evidence type="ECO:0000256" key="6">
    <source>
        <dbReference type="ARBA" id="ARBA00022692"/>
    </source>
</evidence>
<feature type="transmembrane region" description="Helical" evidence="20">
    <location>
        <begin position="414"/>
        <end position="435"/>
    </location>
</feature>
<comment type="catalytic activity">
    <reaction evidence="13">
        <text>L-cysteine(out) + L-arginine(in) = L-cysteine(in) + L-arginine(out)</text>
        <dbReference type="Rhea" id="RHEA:71071"/>
        <dbReference type="ChEBI" id="CHEBI:32682"/>
        <dbReference type="ChEBI" id="CHEBI:35235"/>
    </reaction>
    <physiologicalReaction direction="left-to-right" evidence="13">
        <dbReference type="Rhea" id="RHEA:71072"/>
    </physiologicalReaction>
</comment>
<dbReference type="HOGENOM" id="CLU_007946_3_0_1"/>
<feature type="transmembrane region" description="Helical" evidence="20">
    <location>
        <begin position="441"/>
        <end position="459"/>
    </location>
</feature>
<dbReference type="Pfam" id="PF13520">
    <property type="entry name" value="AA_permease_2"/>
    <property type="match status" value="1"/>
</dbReference>
<reference evidence="21 22" key="1">
    <citation type="journal article" date="2008" name="Nature">
        <title>The Trichoplax genome and the nature of placozoans.</title>
        <authorList>
            <person name="Srivastava M."/>
            <person name="Begovic E."/>
            <person name="Chapman J."/>
            <person name="Putnam N.H."/>
            <person name="Hellsten U."/>
            <person name="Kawashima T."/>
            <person name="Kuo A."/>
            <person name="Mitros T."/>
            <person name="Salamov A."/>
            <person name="Carpenter M.L."/>
            <person name="Signorovitch A.Y."/>
            <person name="Moreno M.A."/>
            <person name="Kamm K."/>
            <person name="Grimwood J."/>
            <person name="Schmutz J."/>
            <person name="Shapiro H."/>
            <person name="Grigoriev I.V."/>
            <person name="Buss L.W."/>
            <person name="Schierwater B."/>
            <person name="Dellaporta S.L."/>
            <person name="Rokhsar D.S."/>
        </authorList>
    </citation>
    <scope>NUCLEOTIDE SEQUENCE [LARGE SCALE GENOMIC DNA]</scope>
    <source>
        <strain evidence="21 22">Grell-BS-1999</strain>
    </source>
</reference>
<evidence type="ECO:0000313" key="21">
    <source>
        <dbReference type="EMBL" id="EDV25951.1"/>
    </source>
</evidence>
<comment type="catalytic activity">
    <reaction evidence="10">
        <text>L-lysine(out) + L-arginine(in) = L-lysine(in) + L-arginine(out)</text>
        <dbReference type="Rhea" id="RHEA:70827"/>
        <dbReference type="ChEBI" id="CHEBI:32551"/>
        <dbReference type="ChEBI" id="CHEBI:32682"/>
    </reaction>
    <physiologicalReaction direction="left-to-right" evidence="10">
        <dbReference type="Rhea" id="RHEA:70828"/>
    </physiologicalReaction>
</comment>
<dbReference type="FunCoup" id="B3RV89">
    <property type="interactions" value="39"/>
</dbReference>
<dbReference type="RefSeq" id="XP_002111984.1">
    <property type="nucleotide sequence ID" value="XM_002111948.1"/>
</dbReference>
<keyword evidence="4" id="KW-1003">Cell membrane</keyword>
<evidence type="ECO:0000256" key="3">
    <source>
        <dbReference type="ARBA" id="ARBA00022448"/>
    </source>
</evidence>
<proteinExistence type="inferred from homology"/>
<dbReference type="GO" id="GO:0003333">
    <property type="term" value="P:amino acid transmembrane transport"/>
    <property type="evidence" value="ECO:0000318"/>
    <property type="project" value="GO_Central"/>
</dbReference>
<keyword evidence="8 20" id="KW-0472">Membrane</keyword>
<dbReference type="eggNOG" id="KOG1287">
    <property type="taxonomic scope" value="Eukaryota"/>
</dbReference>
<evidence type="ECO:0000256" key="19">
    <source>
        <dbReference type="SAM" id="MobiDB-lite"/>
    </source>
</evidence>
<name>B3RV89_TRIAD</name>
<dbReference type="InterPro" id="IPR002293">
    <property type="entry name" value="AA/rel_permease1"/>
</dbReference>
<evidence type="ECO:0000256" key="20">
    <source>
        <dbReference type="SAM" id="Phobius"/>
    </source>
</evidence>
<evidence type="ECO:0000256" key="10">
    <source>
        <dbReference type="ARBA" id="ARBA00051323"/>
    </source>
</evidence>
<dbReference type="FunFam" id="1.20.1740.10:FF:000015">
    <property type="entry name" value="B(0,+)-type amino acid transporter 1"/>
    <property type="match status" value="1"/>
</dbReference>
<feature type="transmembrane region" description="Helical" evidence="20">
    <location>
        <begin position="35"/>
        <end position="55"/>
    </location>
</feature>
<dbReference type="InterPro" id="IPR050598">
    <property type="entry name" value="AminoAcid_Transporter"/>
</dbReference>
<dbReference type="InParanoid" id="B3RV89"/>
<feature type="region of interest" description="Disordered" evidence="19">
    <location>
        <begin position="1"/>
        <end position="27"/>
    </location>
</feature>
<dbReference type="CTD" id="6753197"/>
<evidence type="ECO:0000256" key="1">
    <source>
        <dbReference type="ARBA" id="ARBA00004424"/>
    </source>
</evidence>
<dbReference type="AlphaFoldDB" id="B3RV89"/>
<feature type="transmembrane region" description="Helical" evidence="20">
    <location>
        <begin position="379"/>
        <end position="402"/>
    </location>
</feature>
<dbReference type="GO" id="GO:0015179">
    <property type="term" value="F:L-amino acid transmembrane transporter activity"/>
    <property type="evidence" value="ECO:0000318"/>
    <property type="project" value="GO_Central"/>
</dbReference>
<keyword evidence="5" id="KW-0597">Phosphoprotein</keyword>
<keyword evidence="6 20" id="KW-0812">Transmembrane</keyword>
<keyword evidence="9" id="KW-1015">Disulfide bond</keyword>
<comment type="catalytic activity">
    <reaction evidence="14">
        <text>L-leucine(out) + L-arginine(in) = L-leucine(in) + L-arginine(out)</text>
        <dbReference type="Rhea" id="RHEA:71059"/>
        <dbReference type="ChEBI" id="CHEBI:32682"/>
        <dbReference type="ChEBI" id="CHEBI:57427"/>
    </reaction>
    <physiologicalReaction direction="left-to-right" evidence="14">
        <dbReference type="Rhea" id="RHEA:71060"/>
    </physiologicalReaction>
</comment>
<dbReference type="PhylomeDB" id="B3RV89"/>
<dbReference type="Gene3D" id="1.20.1740.10">
    <property type="entry name" value="Amino acid/polyamine transporter I"/>
    <property type="match status" value="1"/>
</dbReference>
<feature type="transmembrane region" description="Helical" evidence="20">
    <location>
        <begin position="184"/>
        <end position="202"/>
    </location>
</feature>
<protein>
    <recommendedName>
        <fullName evidence="15">b(0,+)-type amino acid transporter 1</fullName>
    </recommendedName>
    <alternativeName>
        <fullName evidence="16">Glycoprotein-associated amino acid transporter b0,+AT1</fullName>
    </alternativeName>
    <alternativeName>
        <fullName evidence="17">Solute carrier family 7 member 9</fullName>
    </alternativeName>
</protein>
<comment type="subcellular location">
    <subcellularLocation>
        <location evidence="1">Apical cell membrane</location>
        <topology evidence="1">Multi-pass membrane protein</topology>
    </subcellularLocation>
</comment>
<evidence type="ECO:0000256" key="7">
    <source>
        <dbReference type="ARBA" id="ARBA00022989"/>
    </source>
</evidence>
<dbReference type="OMA" id="CALYWSK"/>
<dbReference type="OrthoDB" id="10062876at2759"/>
<evidence type="ECO:0000256" key="11">
    <source>
        <dbReference type="ARBA" id="ARBA00051814"/>
    </source>
</evidence>
<dbReference type="PIRSF" id="PIRSF006060">
    <property type="entry name" value="AA_transporter"/>
    <property type="match status" value="1"/>
</dbReference>
<feature type="transmembrane region" description="Helical" evidence="20">
    <location>
        <begin position="112"/>
        <end position="138"/>
    </location>
</feature>
<sequence length="504" mass="54876">MAEEFKEIGPGVEIREPTKEKKDGEGGGLKLKREVGLISGITLIIGTMIGSGIFISPKGVLLGSGSIGLTLLVWAGCGLIALGGSISYVELGTSIRMSGAEYAYILKGMGELPAFLFAWTSVIILKPSSVAAIAVAFAEYATQPFFPGCTPPAPIMKLLAVFCIAIILGVNCYSVRWATKLQDIFTAAKLVAVFGLVIIGIAELARGNTKNYANSWEGSETNVGVVALAFYQGLWAYDGWNNLNFATEEVKKPEKNLPRAILIGIPLVTVIYILVNICYFTVLTRQDILDSAAVASTVAARVIGNVPWLVPMFVAFSTFGACNGSAFGGCRLNFVAAREGHLPRLMSMIHRTRLTPMPAMIFQCFVAILFLIPSDFETLINYFSFAAWLFYGATFITLLLLRWKQPDLHRPFKVWIIIPILMVLISAYLVIAPIVQAPTDSLIAAAFIAVGIPLYFVFIKGYYAPQFMIDATESATLYFQRLCLLGETETSVEVMDHTNTEEAF</sequence>
<comment type="catalytic activity">
    <reaction evidence="18">
        <text>L-phenylalanine(out) + L-arginine(in) = L-phenylalanine(in) + L-arginine(out)</text>
        <dbReference type="Rhea" id="RHEA:71067"/>
        <dbReference type="ChEBI" id="CHEBI:32682"/>
        <dbReference type="ChEBI" id="CHEBI:58095"/>
    </reaction>
    <physiologicalReaction direction="left-to-right" evidence="18">
        <dbReference type="Rhea" id="RHEA:71068"/>
    </physiologicalReaction>
</comment>
<evidence type="ECO:0000256" key="13">
    <source>
        <dbReference type="ARBA" id="ARBA00052179"/>
    </source>
</evidence>
<accession>B3RV89</accession>
<keyword evidence="7 20" id="KW-1133">Transmembrane helix</keyword>
<evidence type="ECO:0000256" key="5">
    <source>
        <dbReference type="ARBA" id="ARBA00022553"/>
    </source>
</evidence>
<dbReference type="Proteomes" id="UP000009022">
    <property type="component" value="Unassembled WGS sequence"/>
</dbReference>
<keyword evidence="22" id="KW-1185">Reference proteome</keyword>
<dbReference type="STRING" id="10228.B3RV89"/>
<evidence type="ECO:0000256" key="14">
    <source>
        <dbReference type="ARBA" id="ARBA00052732"/>
    </source>
</evidence>
<evidence type="ECO:0000256" key="17">
    <source>
        <dbReference type="ARBA" id="ARBA00083296"/>
    </source>
</evidence>
<dbReference type="GeneID" id="6753197"/>
<organism evidence="21 22">
    <name type="scientific">Trichoplax adhaerens</name>
    <name type="common">Trichoplax reptans</name>
    <dbReference type="NCBI Taxonomy" id="10228"/>
    <lineage>
        <taxon>Eukaryota</taxon>
        <taxon>Metazoa</taxon>
        <taxon>Placozoa</taxon>
        <taxon>Uniplacotomia</taxon>
        <taxon>Trichoplacea</taxon>
        <taxon>Trichoplacidae</taxon>
        <taxon>Trichoplax</taxon>
    </lineage>
</organism>
<dbReference type="KEGG" id="tad:TRIADDRAFT_35818"/>
<comment type="similarity">
    <text evidence="2">Belongs to the amino acid-polyamine-organocation (APC) superfamily.</text>
</comment>
<dbReference type="PANTHER" id="PTHR11785">
    <property type="entry name" value="AMINO ACID TRANSPORTER"/>
    <property type="match status" value="1"/>
</dbReference>
<dbReference type="GO" id="GO:0016324">
    <property type="term" value="C:apical plasma membrane"/>
    <property type="evidence" value="ECO:0007669"/>
    <property type="project" value="UniProtKB-SubCell"/>
</dbReference>
<comment type="catalytic activity">
    <reaction evidence="11">
        <text>L-cystine(out) + L-arginine(in) = L-cystine(in) + L-arginine(out)</text>
        <dbReference type="Rhea" id="RHEA:71075"/>
        <dbReference type="ChEBI" id="CHEBI:32682"/>
        <dbReference type="ChEBI" id="CHEBI:35491"/>
    </reaction>
    <physiologicalReaction direction="left-to-right" evidence="11">
        <dbReference type="Rhea" id="RHEA:71076"/>
    </physiologicalReaction>
</comment>
<feature type="transmembrane region" description="Helical" evidence="20">
    <location>
        <begin position="260"/>
        <end position="282"/>
    </location>
</feature>
<evidence type="ECO:0000256" key="4">
    <source>
        <dbReference type="ARBA" id="ARBA00022475"/>
    </source>
</evidence>
<evidence type="ECO:0000256" key="8">
    <source>
        <dbReference type="ARBA" id="ARBA00023136"/>
    </source>
</evidence>
<feature type="transmembrane region" description="Helical" evidence="20">
    <location>
        <begin position="158"/>
        <end position="177"/>
    </location>
</feature>
<evidence type="ECO:0000256" key="15">
    <source>
        <dbReference type="ARBA" id="ARBA00074336"/>
    </source>
</evidence>
<evidence type="ECO:0000256" key="9">
    <source>
        <dbReference type="ARBA" id="ARBA00023157"/>
    </source>
</evidence>
<feature type="transmembrane region" description="Helical" evidence="20">
    <location>
        <begin position="67"/>
        <end position="91"/>
    </location>
</feature>